<accession>A0A1H4AVP6</accession>
<evidence type="ECO:0000256" key="2">
    <source>
        <dbReference type="ARBA" id="ARBA00007067"/>
    </source>
</evidence>
<dbReference type="Proteomes" id="UP000242469">
    <property type="component" value="Unassembled WGS sequence"/>
</dbReference>
<reference evidence="6" key="1">
    <citation type="submission" date="2016-10" db="EMBL/GenBank/DDBJ databases">
        <authorList>
            <person name="Varghese N."/>
            <person name="Submissions S."/>
        </authorList>
    </citation>
    <scope>NUCLEOTIDE SEQUENCE [LARGE SCALE GENOMIC DNA]</scope>
    <source>
        <strain evidence="6">DSM 11526</strain>
    </source>
</reference>
<dbReference type="STRING" id="1122198.SAMN02745729_10371"/>
<dbReference type="NCBIfam" id="TIGR03012">
    <property type="entry name" value="sulf_tusD_dsrE"/>
    <property type="match status" value="1"/>
</dbReference>
<dbReference type="InterPro" id="IPR017463">
    <property type="entry name" value="Sulphur_relay_TusD/DsrE"/>
</dbReference>
<organism evidence="5 6">
    <name type="scientific">Marinobacterium iners DSM 11526</name>
    <dbReference type="NCBI Taxonomy" id="1122198"/>
    <lineage>
        <taxon>Bacteria</taxon>
        <taxon>Pseudomonadati</taxon>
        <taxon>Pseudomonadota</taxon>
        <taxon>Gammaproteobacteria</taxon>
        <taxon>Oceanospirillales</taxon>
        <taxon>Oceanospirillaceae</taxon>
        <taxon>Marinobacterium</taxon>
    </lineage>
</organism>
<dbReference type="GO" id="GO:0002143">
    <property type="term" value="P:tRNA wobble position uridine thiolation"/>
    <property type="evidence" value="ECO:0007669"/>
    <property type="project" value="TreeGrafter"/>
</dbReference>
<dbReference type="RefSeq" id="WP_091824035.1">
    <property type="nucleotide sequence ID" value="NZ_FNRJ01000003.1"/>
</dbReference>
<dbReference type="PANTHER" id="PTHR34874:SF3">
    <property type="entry name" value="SULFURTRANSFERASE TUSD"/>
    <property type="match status" value="1"/>
</dbReference>
<sequence>MKFTLVIHSAPYQSASADTALRFARALLASGHELYRVFFYRDGVHNASALASPPRDEQSVPLAWQLLAQEHQLDLVVCISAAVRRGVLDENEAKRYEKPAANLAPGFELSGLGQLSEALIQSDRVITFGGRG</sequence>
<keyword evidence="4" id="KW-0808">Transferase</keyword>
<proteinExistence type="inferred from homology"/>
<keyword evidence="3" id="KW-0963">Cytoplasm</keyword>
<evidence type="ECO:0000256" key="3">
    <source>
        <dbReference type="ARBA" id="ARBA00022490"/>
    </source>
</evidence>
<comment type="similarity">
    <text evidence="2">Belongs to the DsrE/TusD family.</text>
</comment>
<dbReference type="Pfam" id="PF02635">
    <property type="entry name" value="DsrE"/>
    <property type="match status" value="1"/>
</dbReference>
<dbReference type="NCBIfam" id="NF001237">
    <property type="entry name" value="PRK00207.1"/>
    <property type="match status" value="1"/>
</dbReference>
<dbReference type="Gene3D" id="3.40.1260.10">
    <property type="entry name" value="DsrEFH-like"/>
    <property type="match status" value="1"/>
</dbReference>
<dbReference type="FunFam" id="3.40.1260.10:FF:000001">
    <property type="entry name" value="Sulfurtransferase TusD"/>
    <property type="match status" value="1"/>
</dbReference>
<gene>
    <name evidence="5" type="ORF">SAMN02745729_10371</name>
</gene>
<evidence type="ECO:0000256" key="1">
    <source>
        <dbReference type="ARBA" id="ARBA00004496"/>
    </source>
</evidence>
<dbReference type="AlphaFoldDB" id="A0A1H4AVP6"/>
<evidence type="ECO:0000313" key="5">
    <source>
        <dbReference type="EMBL" id="SEA39920.1"/>
    </source>
</evidence>
<comment type="subcellular location">
    <subcellularLocation>
        <location evidence="1">Cytoplasm</location>
    </subcellularLocation>
</comment>
<keyword evidence="6" id="KW-1185">Reference proteome</keyword>
<dbReference type="PANTHER" id="PTHR34874">
    <property type="entry name" value="PROTEIN YCHN"/>
    <property type="match status" value="1"/>
</dbReference>
<dbReference type="InterPro" id="IPR003787">
    <property type="entry name" value="Sulphur_relay_DsrE/F-like"/>
</dbReference>
<dbReference type="GO" id="GO:0097163">
    <property type="term" value="F:sulfur carrier activity"/>
    <property type="evidence" value="ECO:0007669"/>
    <property type="project" value="TreeGrafter"/>
</dbReference>
<dbReference type="SUPFAM" id="SSF75169">
    <property type="entry name" value="DsrEFH-like"/>
    <property type="match status" value="1"/>
</dbReference>
<evidence type="ECO:0000256" key="4">
    <source>
        <dbReference type="ARBA" id="ARBA00022679"/>
    </source>
</evidence>
<evidence type="ECO:0000313" key="6">
    <source>
        <dbReference type="Proteomes" id="UP000242469"/>
    </source>
</evidence>
<dbReference type="InterPro" id="IPR027396">
    <property type="entry name" value="DsrEFH-like"/>
</dbReference>
<dbReference type="GO" id="GO:0016783">
    <property type="term" value="F:sulfurtransferase activity"/>
    <property type="evidence" value="ECO:0007669"/>
    <property type="project" value="InterPro"/>
</dbReference>
<dbReference type="EMBL" id="FNRJ01000003">
    <property type="protein sequence ID" value="SEA39920.1"/>
    <property type="molecule type" value="Genomic_DNA"/>
</dbReference>
<protein>
    <submittedName>
        <fullName evidence="5">tRNA 2-thiouridine synthesizing protein D</fullName>
    </submittedName>
</protein>
<dbReference type="GO" id="GO:1990228">
    <property type="term" value="C:sulfurtransferase complex"/>
    <property type="evidence" value="ECO:0007669"/>
    <property type="project" value="TreeGrafter"/>
</dbReference>
<name>A0A1H4AVP6_9GAMM</name>
<dbReference type="OrthoDB" id="9787483at2"/>